<keyword evidence="3" id="KW-1185">Reference proteome</keyword>
<evidence type="ECO:0000313" key="3">
    <source>
        <dbReference type="Proteomes" id="UP001286313"/>
    </source>
</evidence>
<dbReference type="Proteomes" id="UP001286313">
    <property type="component" value="Unassembled WGS sequence"/>
</dbReference>
<reference evidence="2" key="1">
    <citation type="submission" date="2023-10" db="EMBL/GenBank/DDBJ databases">
        <title>Genome assemblies of two species of porcelain crab, Petrolisthes cinctipes and Petrolisthes manimaculis (Anomura: Porcellanidae).</title>
        <authorList>
            <person name="Angst P."/>
        </authorList>
    </citation>
    <scope>NUCLEOTIDE SEQUENCE</scope>
    <source>
        <strain evidence="2">PB745_01</strain>
        <tissue evidence="2">Gill</tissue>
    </source>
</reference>
<gene>
    <name evidence="2" type="ORF">Pcinc_004333</name>
</gene>
<evidence type="ECO:0000256" key="1">
    <source>
        <dbReference type="SAM" id="MobiDB-lite"/>
    </source>
</evidence>
<accession>A0AAE1GEP3</accession>
<dbReference type="AlphaFoldDB" id="A0AAE1GEP3"/>
<name>A0AAE1GEP3_PETCI</name>
<protein>
    <submittedName>
        <fullName evidence="2">Uncharacterized protein</fullName>
    </submittedName>
</protein>
<dbReference type="EMBL" id="JAWQEG010000303">
    <property type="protein sequence ID" value="KAK3891793.1"/>
    <property type="molecule type" value="Genomic_DNA"/>
</dbReference>
<comment type="caution">
    <text evidence="2">The sequence shown here is derived from an EMBL/GenBank/DDBJ whole genome shotgun (WGS) entry which is preliminary data.</text>
</comment>
<organism evidence="2 3">
    <name type="scientific">Petrolisthes cinctipes</name>
    <name type="common">Flat porcelain crab</name>
    <dbReference type="NCBI Taxonomy" id="88211"/>
    <lineage>
        <taxon>Eukaryota</taxon>
        <taxon>Metazoa</taxon>
        <taxon>Ecdysozoa</taxon>
        <taxon>Arthropoda</taxon>
        <taxon>Crustacea</taxon>
        <taxon>Multicrustacea</taxon>
        <taxon>Malacostraca</taxon>
        <taxon>Eumalacostraca</taxon>
        <taxon>Eucarida</taxon>
        <taxon>Decapoda</taxon>
        <taxon>Pleocyemata</taxon>
        <taxon>Anomura</taxon>
        <taxon>Galatheoidea</taxon>
        <taxon>Porcellanidae</taxon>
        <taxon>Petrolisthes</taxon>
    </lineage>
</organism>
<evidence type="ECO:0000313" key="2">
    <source>
        <dbReference type="EMBL" id="KAK3891793.1"/>
    </source>
</evidence>
<feature type="compositionally biased region" description="Low complexity" evidence="1">
    <location>
        <begin position="11"/>
        <end position="29"/>
    </location>
</feature>
<feature type="region of interest" description="Disordered" evidence="1">
    <location>
        <begin position="1"/>
        <end position="66"/>
    </location>
</feature>
<sequence length="124" mass="13210">MPSWCRSSLARGRGNSPRGTPGSRSPSTSYCPTSSGVKPKRTRRALATWNPRRPRSLSRGQAEVYSRVERDKAGDVACSVGGCSTQSGGSSRPWEVLVQSVADVAAVHPMGPMSSLRRAKSYSG</sequence>
<proteinExistence type="predicted"/>